<organism evidence="1 2">
    <name type="scientific">Mustela putorius furo</name>
    <name type="common">European domestic ferret</name>
    <name type="synonym">Mustela furo</name>
    <dbReference type="NCBI Taxonomy" id="9669"/>
    <lineage>
        <taxon>Eukaryota</taxon>
        <taxon>Metazoa</taxon>
        <taxon>Chordata</taxon>
        <taxon>Craniata</taxon>
        <taxon>Vertebrata</taxon>
        <taxon>Euteleostomi</taxon>
        <taxon>Mammalia</taxon>
        <taxon>Eutheria</taxon>
        <taxon>Laurasiatheria</taxon>
        <taxon>Carnivora</taxon>
        <taxon>Caniformia</taxon>
        <taxon>Musteloidea</taxon>
        <taxon>Mustelidae</taxon>
        <taxon>Mustelinae</taxon>
        <taxon>Mustela</taxon>
    </lineage>
</organism>
<dbReference type="Proteomes" id="UP000000715">
    <property type="component" value="Unplaced"/>
</dbReference>
<evidence type="ECO:0000313" key="2">
    <source>
        <dbReference type="RefSeq" id="XP_004742823.1"/>
    </source>
</evidence>
<evidence type="ECO:0000313" key="1">
    <source>
        <dbReference type="Proteomes" id="UP000000715"/>
    </source>
</evidence>
<dbReference type="KEGG" id="mpuf:101682339"/>
<dbReference type="GeneID" id="101682339"/>
<name>A0A8U0MHX0_MUSPF</name>
<proteinExistence type="predicted"/>
<dbReference type="RefSeq" id="XP_004742823.1">
    <property type="nucleotide sequence ID" value="XM_004742766.3"/>
</dbReference>
<accession>A0A8U0MHX0</accession>
<gene>
    <name evidence="2" type="primary">LOC101682339</name>
</gene>
<dbReference type="AlphaFoldDB" id="A0A8U0MHX0"/>
<protein>
    <submittedName>
        <fullName evidence="2">Uncharacterized protein LOC101682339 isoform X1</fullName>
    </submittedName>
</protein>
<sequence>MLRQSTAAALQMSAPAPSKELERQQAGGFCAVPFSPTFSPSPPRNLATASFISPCHLHTSPPHPPPAKELRKRHCLLAALLSSAALWLSSEYHRSTLKPAAQLEQVLLSHPCTEVTALAVSSVRIKFPLVPSLYEVISTIESDMSLPLGLRDFFLMFVTLCVFFKICPSQSAGFPGLNGLFTGGEDSGPKVRVTKLYKVSCLGSWSTNPSG</sequence>
<keyword evidence="1" id="KW-1185">Reference proteome</keyword>
<reference evidence="2" key="1">
    <citation type="submission" date="2025-08" db="UniProtKB">
        <authorList>
            <consortium name="RefSeq"/>
        </authorList>
    </citation>
    <scope>IDENTIFICATION</scope>
    <source>
        <tissue evidence="2">Brain</tissue>
    </source>
</reference>